<name>A0A8S5VXA9_9CAUD</name>
<evidence type="ECO:0000256" key="1">
    <source>
        <dbReference type="SAM" id="MobiDB-lite"/>
    </source>
</evidence>
<accession>A0A8S5VXA9</accession>
<sequence length="91" mass="10346">MTTTKFCKTCGKIMWDVQPTKRYCDACIRKRNIKSAQASYQRRKDAGQTKKKKKPAAPAVKSIKSIEQCVREADALGLTYGQYVQRGLDKE</sequence>
<proteinExistence type="predicted"/>
<reference evidence="2" key="1">
    <citation type="journal article" date="2021" name="Proc. Natl. Acad. Sci. U.S.A.">
        <title>A Catalog of Tens of Thousands of Viruses from Human Metagenomes Reveals Hidden Associations with Chronic Diseases.</title>
        <authorList>
            <person name="Tisza M.J."/>
            <person name="Buck C.B."/>
        </authorList>
    </citation>
    <scope>NUCLEOTIDE SEQUENCE</scope>
    <source>
        <strain evidence="2">CtoGb15</strain>
    </source>
</reference>
<protein>
    <submittedName>
        <fullName evidence="2">NADH-PPase NADH pyrophosphatase zinc ribbon domain</fullName>
    </submittedName>
</protein>
<evidence type="ECO:0000313" key="2">
    <source>
        <dbReference type="EMBL" id="DAI06118.1"/>
    </source>
</evidence>
<dbReference type="EMBL" id="BK024707">
    <property type="protein sequence ID" value="DAI06118.1"/>
    <property type="molecule type" value="Genomic_DNA"/>
</dbReference>
<organism evidence="2">
    <name type="scientific">Ackermannviridae sp</name>
    <dbReference type="NCBI Taxonomy" id="2831612"/>
    <lineage>
        <taxon>Viruses</taxon>
        <taxon>Duplodnaviria</taxon>
        <taxon>Heunggongvirae</taxon>
        <taxon>Uroviricota</taxon>
        <taxon>Caudoviricetes</taxon>
        <taxon>Pantevenvirales</taxon>
        <taxon>Ackermannviridae</taxon>
    </lineage>
</organism>
<feature type="region of interest" description="Disordered" evidence="1">
    <location>
        <begin position="38"/>
        <end position="58"/>
    </location>
</feature>